<protein>
    <submittedName>
        <fullName evidence="3">SWF/SNF helicase family protein</fullName>
    </submittedName>
</protein>
<dbReference type="EMBL" id="JADJZA010000006">
    <property type="protein sequence ID" value="MBK9296784.1"/>
    <property type="molecule type" value="Genomic_DNA"/>
</dbReference>
<dbReference type="CDD" id="cd18793">
    <property type="entry name" value="SF2_C_SNF"/>
    <property type="match status" value="1"/>
</dbReference>
<dbReference type="Proteomes" id="UP000727993">
    <property type="component" value="Unassembled WGS sequence"/>
</dbReference>
<dbReference type="AlphaFoldDB" id="A0A936NBT7"/>
<proteinExistence type="predicted"/>
<dbReference type="InterPro" id="IPR027417">
    <property type="entry name" value="P-loop_NTPase"/>
</dbReference>
<organism evidence="3 4">
    <name type="scientific">Candidatus Neomicrothrix subdominans</name>
    <dbReference type="NCBI Taxonomy" id="2954438"/>
    <lineage>
        <taxon>Bacteria</taxon>
        <taxon>Bacillati</taxon>
        <taxon>Actinomycetota</taxon>
        <taxon>Acidimicrobiia</taxon>
        <taxon>Acidimicrobiales</taxon>
        <taxon>Microthrixaceae</taxon>
        <taxon>Candidatus Neomicrothrix</taxon>
    </lineage>
</organism>
<dbReference type="PROSITE" id="PS51194">
    <property type="entry name" value="HELICASE_CTER"/>
    <property type="match status" value="1"/>
</dbReference>
<dbReference type="GO" id="GO:0004386">
    <property type="term" value="F:helicase activity"/>
    <property type="evidence" value="ECO:0007669"/>
    <property type="project" value="UniProtKB-KW"/>
</dbReference>
<dbReference type="Pfam" id="PF00271">
    <property type="entry name" value="Helicase_C"/>
    <property type="match status" value="1"/>
</dbReference>
<evidence type="ECO:0000256" key="1">
    <source>
        <dbReference type="ARBA" id="ARBA00022801"/>
    </source>
</evidence>
<keyword evidence="3" id="KW-0547">Nucleotide-binding</keyword>
<reference evidence="3 4" key="1">
    <citation type="submission" date="2020-10" db="EMBL/GenBank/DDBJ databases">
        <title>Connecting structure to function with the recovery of over 1000 high-quality activated sludge metagenome-assembled genomes encoding full-length rRNA genes using long-read sequencing.</title>
        <authorList>
            <person name="Singleton C.M."/>
            <person name="Petriglieri F."/>
            <person name="Kristensen J.M."/>
            <person name="Kirkegaard R.H."/>
            <person name="Michaelsen T.Y."/>
            <person name="Andersen M.H."/>
            <person name="Karst S.M."/>
            <person name="Dueholm M.S."/>
            <person name="Nielsen P.H."/>
            <person name="Albertsen M."/>
        </authorList>
    </citation>
    <scope>NUCLEOTIDE SEQUENCE [LARGE SCALE GENOMIC DNA]</scope>
    <source>
        <strain evidence="3">Lyne_18-Q3-R50-59_MAXAC.006</strain>
    </source>
</reference>
<dbReference type="GO" id="GO:0016787">
    <property type="term" value="F:hydrolase activity"/>
    <property type="evidence" value="ECO:0007669"/>
    <property type="project" value="UniProtKB-KW"/>
</dbReference>
<evidence type="ECO:0000259" key="2">
    <source>
        <dbReference type="PROSITE" id="PS51194"/>
    </source>
</evidence>
<sequence>MSTSTKDKQGEIEAVESLLAQLRAAIEFGGTPAKWIKAREILDRHDIAPGKGQLLVFTEFADTARWLHGCFADAGFSVEMLEGAVDHKARHELQQGFLANHFQVLVSTDAGGEGINLQSAHVMLDWDIPWSLVRLEQRMGRLHRIGQKNDVFIYHLVAPETREGRVQG</sequence>
<evidence type="ECO:0000313" key="3">
    <source>
        <dbReference type="EMBL" id="MBK9296784.1"/>
    </source>
</evidence>
<keyword evidence="3" id="KW-0067">ATP-binding</keyword>
<keyword evidence="3" id="KW-0347">Helicase</keyword>
<feature type="domain" description="Helicase C-terminal" evidence="2">
    <location>
        <begin position="40"/>
        <end position="168"/>
    </location>
</feature>
<evidence type="ECO:0000313" key="4">
    <source>
        <dbReference type="Proteomes" id="UP000727993"/>
    </source>
</evidence>
<comment type="caution">
    <text evidence="3">The sequence shown here is derived from an EMBL/GenBank/DDBJ whole genome shotgun (WGS) entry which is preliminary data.</text>
</comment>
<dbReference type="InterPro" id="IPR049730">
    <property type="entry name" value="SNF2/RAD54-like_C"/>
</dbReference>
<name>A0A936NBT7_9ACTN</name>
<dbReference type="SMART" id="SM00490">
    <property type="entry name" value="HELICc"/>
    <property type="match status" value="1"/>
</dbReference>
<keyword evidence="1" id="KW-0378">Hydrolase</keyword>
<dbReference type="InterPro" id="IPR001650">
    <property type="entry name" value="Helicase_C-like"/>
</dbReference>
<dbReference type="PANTHER" id="PTHR10799">
    <property type="entry name" value="SNF2/RAD54 HELICASE FAMILY"/>
    <property type="match status" value="1"/>
</dbReference>
<accession>A0A936NBT7</accession>
<dbReference type="Gene3D" id="3.40.50.300">
    <property type="entry name" value="P-loop containing nucleotide triphosphate hydrolases"/>
    <property type="match status" value="1"/>
</dbReference>
<gene>
    <name evidence="3" type="ORF">IPN02_08065</name>
</gene>
<dbReference type="SUPFAM" id="SSF52540">
    <property type="entry name" value="P-loop containing nucleoside triphosphate hydrolases"/>
    <property type="match status" value="1"/>
</dbReference>